<name>H1YG22_9SPHI</name>
<dbReference type="InterPro" id="IPR048301">
    <property type="entry name" value="NucS_C"/>
</dbReference>
<dbReference type="OrthoDB" id="570199at2"/>
<dbReference type="eggNOG" id="COG1637">
    <property type="taxonomic scope" value="Bacteria"/>
</dbReference>
<gene>
    <name evidence="3" type="ORF">Mucpa_2171</name>
</gene>
<dbReference type="InterPro" id="IPR002793">
    <property type="entry name" value="Endonuclease_NucS"/>
</dbReference>
<evidence type="ECO:0000313" key="4">
    <source>
        <dbReference type="Proteomes" id="UP000002774"/>
    </source>
</evidence>
<dbReference type="Pfam" id="PF01939">
    <property type="entry name" value="NucS_C"/>
    <property type="match status" value="1"/>
</dbReference>
<dbReference type="CDD" id="cd22341">
    <property type="entry name" value="NucS-like"/>
    <property type="match status" value="1"/>
</dbReference>
<dbReference type="EMBL" id="CM001403">
    <property type="protein sequence ID" value="EHQ26310.1"/>
    <property type="molecule type" value="Genomic_DNA"/>
</dbReference>
<dbReference type="STRING" id="714943.Mucpa_2171"/>
<feature type="domain" description="Endonuclease NucS C-terminal" evidence="2">
    <location>
        <begin position="209"/>
        <end position="296"/>
    </location>
</feature>
<organism evidence="3 4">
    <name type="scientific">Mucilaginibacter paludis DSM 18603</name>
    <dbReference type="NCBI Taxonomy" id="714943"/>
    <lineage>
        <taxon>Bacteria</taxon>
        <taxon>Pseudomonadati</taxon>
        <taxon>Bacteroidota</taxon>
        <taxon>Sphingobacteriia</taxon>
        <taxon>Sphingobacteriales</taxon>
        <taxon>Sphingobacteriaceae</taxon>
        <taxon>Mucilaginibacter</taxon>
    </lineage>
</organism>
<dbReference type="HOGENOM" id="CLU_076816_0_0_10"/>
<reference evidence="3" key="1">
    <citation type="submission" date="2011-09" db="EMBL/GenBank/DDBJ databases">
        <title>The permanent draft genome of Mucilaginibacter paludis DSM 18603.</title>
        <authorList>
            <consortium name="US DOE Joint Genome Institute (JGI-PGF)"/>
            <person name="Lucas S."/>
            <person name="Han J."/>
            <person name="Lapidus A."/>
            <person name="Bruce D."/>
            <person name="Goodwin L."/>
            <person name="Pitluck S."/>
            <person name="Peters L."/>
            <person name="Kyrpides N."/>
            <person name="Mavromatis K."/>
            <person name="Ivanova N."/>
            <person name="Mikhailova N."/>
            <person name="Held B."/>
            <person name="Detter J.C."/>
            <person name="Tapia R."/>
            <person name="Han C."/>
            <person name="Land M."/>
            <person name="Hauser L."/>
            <person name="Markowitz V."/>
            <person name="Cheng J.-F."/>
            <person name="Hugenholtz P."/>
            <person name="Woyke T."/>
            <person name="Wu D."/>
            <person name="Tindall B."/>
            <person name="Brambilla E."/>
            <person name="Klenk H.-P."/>
            <person name="Eisen J.A."/>
        </authorList>
    </citation>
    <scope>NUCLEOTIDE SEQUENCE [LARGE SCALE GENOMIC DNA]</scope>
    <source>
        <strain evidence="3">DSM 18603</strain>
    </source>
</reference>
<protein>
    <recommendedName>
        <fullName evidence="2">Endonuclease NucS C-terminal domain-containing protein</fullName>
    </recommendedName>
</protein>
<evidence type="ECO:0000259" key="2">
    <source>
        <dbReference type="Pfam" id="PF01939"/>
    </source>
</evidence>
<dbReference type="Proteomes" id="UP000002774">
    <property type="component" value="Chromosome"/>
</dbReference>
<dbReference type="AlphaFoldDB" id="H1YG22"/>
<sequence length="307" mass="34329">MKTYYRIMLGKKSIYAAECFAGNFIGADFLENIDLTGKLPENWRDFNHAFIPVYLKENPDKSKVTAGLACGALHTITKGLVKGDIVLCPNGSGSYMVGEIMDNYAYHPGEILPHRRTVSWFNTLIDRAEMSEPLKNSSGSIGTVSNVTKYGAEIDSFLSGQMSPTVLKDETIEDLSVFVLEKYLEDFLVSNWSNTVLGKTYDIYTEDGEKVGQQYPSDTGPIDILAISKDKKELLVVELKKGRASDSVVGQIQRYMGYVKEELAEPGQIVKGVIIALENDLRIKRALAVTSNIEFFRYEINFKLFKI</sequence>
<dbReference type="GO" id="GO:0003677">
    <property type="term" value="F:DNA binding"/>
    <property type="evidence" value="ECO:0007669"/>
    <property type="project" value="UniProtKB-KW"/>
</dbReference>
<proteinExistence type="predicted"/>
<accession>H1YG22</accession>
<keyword evidence="4" id="KW-1185">Reference proteome</keyword>
<keyword evidence="1" id="KW-0238">DNA-binding</keyword>
<dbReference type="InterPro" id="IPR011856">
    <property type="entry name" value="tRNA_endonuc-like_dom_sf"/>
</dbReference>
<dbReference type="GO" id="GO:0004519">
    <property type="term" value="F:endonuclease activity"/>
    <property type="evidence" value="ECO:0007669"/>
    <property type="project" value="InterPro"/>
</dbReference>
<dbReference type="Gene3D" id="3.40.1350.10">
    <property type="match status" value="1"/>
</dbReference>
<evidence type="ECO:0000313" key="3">
    <source>
        <dbReference type="EMBL" id="EHQ26310.1"/>
    </source>
</evidence>
<dbReference type="RefSeq" id="WP_008506371.1">
    <property type="nucleotide sequence ID" value="NZ_CM001403.1"/>
</dbReference>
<evidence type="ECO:0000256" key="1">
    <source>
        <dbReference type="ARBA" id="ARBA00023125"/>
    </source>
</evidence>